<dbReference type="PANTHER" id="PTHR42770">
    <property type="entry name" value="AMINO ACID TRANSPORTER-RELATED"/>
    <property type="match status" value="1"/>
</dbReference>
<feature type="transmembrane region" description="Helical" evidence="6">
    <location>
        <begin position="42"/>
        <end position="64"/>
    </location>
</feature>
<comment type="subcellular location">
    <subcellularLocation>
        <location evidence="1">Cell membrane</location>
        <topology evidence="1">Multi-pass membrane protein</topology>
    </subcellularLocation>
</comment>
<feature type="transmembrane region" description="Helical" evidence="6">
    <location>
        <begin position="12"/>
        <end position="30"/>
    </location>
</feature>
<proteinExistence type="predicted"/>
<organism evidence="7 8">
    <name type="scientific">Limosilactobacillus mucosae</name>
    <name type="common">Lactobacillus mucosae</name>
    <dbReference type="NCBI Taxonomy" id="97478"/>
    <lineage>
        <taxon>Bacteria</taxon>
        <taxon>Bacillati</taxon>
        <taxon>Bacillota</taxon>
        <taxon>Bacilli</taxon>
        <taxon>Lactobacillales</taxon>
        <taxon>Lactobacillaceae</taxon>
        <taxon>Limosilactobacillus</taxon>
    </lineage>
</organism>
<evidence type="ECO:0000256" key="5">
    <source>
        <dbReference type="ARBA" id="ARBA00023136"/>
    </source>
</evidence>
<evidence type="ECO:0000313" key="8">
    <source>
        <dbReference type="Proteomes" id="UP000365705"/>
    </source>
</evidence>
<keyword evidence="4 6" id="KW-1133">Transmembrane helix</keyword>
<reference evidence="7 8" key="1">
    <citation type="submission" date="2019-06" db="EMBL/GenBank/DDBJ databases">
        <authorList>
            <person name="Rodrigo-Torres L."/>
            <person name="Arahal R. D."/>
            <person name="Lucena T."/>
        </authorList>
    </citation>
    <scope>NUCLEOTIDE SEQUENCE [LARGE SCALE GENOMIC DNA]</scope>
    <source>
        <strain evidence="7 8">INIA P508</strain>
    </source>
</reference>
<dbReference type="Pfam" id="PF13520">
    <property type="entry name" value="AA_permease_2"/>
    <property type="match status" value="1"/>
</dbReference>
<evidence type="ECO:0000256" key="3">
    <source>
        <dbReference type="ARBA" id="ARBA00022692"/>
    </source>
</evidence>
<keyword evidence="2" id="KW-1003">Cell membrane</keyword>
<keyword evidence="3 6" id="KW-0812">Transmembrane</keyword>
<dbReference type="GO" id="GO:0005886">
    <property type="term" value="C:plasma membrane"/>
    <property type="evidence" value="ECO:0007669"/>
    <property type="project" value="UniProtKB-SubCell"/>
</dbReference>
<evidence type="ECO:0000256" key="1">
    <source>
        <dbReference type="ARBA" id="ARBA00004651"/>
    </source>
</evidence>
<protein>
    <submittedName>
        <fullName evidence="7">Arginine/ornithine antiporter ArcD1</fullName>
    </submittedName>
</protein>
<name>A0A508YJW7_LIMMU</name>
<dbReference type="Gene3D" id="1.20.1740.10">
    <property type="entry name" value="Amino acid/polyamine transporter I"/>
    <property type="match status" value="1"/>
</dbReference>
<dbReference type="InterPro" id="IPR002293">
    <property type="entry name" value="AA/rel_permease1"/>
</dbReference>
<dbReference type="AlphaFoldDB" id="A0A508YJW7"/>
<feature type="transmembrane region" description="Helical" evidence="6">
    <location>
        <begin position="128"/>
        <end position="152"/>
    </location>
</feature>
<evidence type="ECO:0000256" key="6">
    <source>
        <dbReference type="SAM" id="Phobius"/>
    </source>
</evidence>
<gene>
    <name evidence="7" type="primary">arcD1_1</name>
    <name evidence="7" type="ORF">LMUP508_00012</name>
</gene>
<evidence type="ECO:0000256" key="2">
    <source>
        <dbReference type="ARBA" id="ARBA00022475"/>
    </source>
</evidence>
<accession>A0A508YJW7</accession>
<keyword evidence="5 6" id="KW-0472">Membrane</keyword>
<dbReference type="GO" id="GO:0022857">
    <property type="term" value="F:transmembrane transporter activity"/>
    <property type="evidence" value="ECO:0007669"/>
    <property type="project" value="InterPro"/>
</dbReference>
<sequence>MADSNKIGKYELTALIVGATIGSGIFGVNSDLANAAAPGPVILGWLIVGLGVWCLIAALNHLLLRYPKQDAGIFAYAGLSFGPLGEFISGWAYWLASWLGNLAFATIAMSALGTFWPVFQGGQNLPSILLAMLLTIGFTVIVSYGVEATALLNLIGTLAKLIPLLIFTIVTALAFHWSTFVNNFWGAAAQSSRPTLAVSDQVKNSIMVMMWLFMGVESASVMAHRAKRQRDAVVALAAG</sequence>
<dbReference type="Proteomes" id="UP000365705">
    <property type="component" value="Unassembled WGS sequence"/>
</dbReference>
<evidence type="ECO:0000313" key="7">
    <source>
        <dbReference type="EMBL" id="VTZ87889.1"/>
    </source>
</evidence>
<dbReference type="EMBL" id="CABFNH010000001">
    <property type="protein sequence ID" value="VTZ87889.1"/>
    <property type="molecule type" value="Genomic_DNA"/>
</dbReference>
<feature type="transmembrane region" description="Helical" evidence="6">
    <location>
        <begin position="91"/>
        <end position="116"/>
    </location>
</feature>
<dbReference type="InterPro" id="IPR050367">
    <property type="entry name" value="APC_superfamily"/>
</dbReference>
<feature type="transmembrane region" description="Helical" evidence="6">
    <location>
        <begin position="205"/>
        <end position="223"/>
    </location>
</feature>
<dbReference type="PANTHER" id="PTHR42770:SF4">
    <property type="entry name" value="ARGININE_ORNITHINE ANTIPORTER-RELATED"/>
    <property type="match status" value="1"/>
</dbReference>
<evidence type="ECO:0000256" key="4">
    <source>
        <dbReference type="ARBA" id="ARBA00022989"/>
    </source>
</evidence>
<feature type="transmembrane region" description="Helical" evidence="6">
    <location>
        <begin position="164"/>
        <end position="185"/>
    </location>
</feature>